<organism evidence="3 4">
    <name type="scientific">Sporomusa termitida</name>
    <dbReference type="NCBI Taxonomy" id="2377"/>
    <lineage>
        <taxon>Bacteria</taxon>
        <taxon>Bacillati</taxon>
        <taxon>Bacillota</taxon>
        <taxon>Negativicutes</taxon>
        <taxon>Selenomonadales</taxon>
        <taxon>Sporomusaceae</taxon>
        <taxon>Sporomusa</taxon>
    </lineage>
</organism>
<dbReference type="InterPro" id="IPR018657">
    <property type="entry name" value="LarA-like_N"/>
</dbReference>
<protein>
    <submittedName>
        <fullName evidence="3">Lactate racemase</fullName>
        <ecNumber evidence="3">5.1.2.1</ecNumber>
    </submittedName>
</protein>
<dbReference type="InterPro" id="IPR048068">
    <property type="entry name" value="LarA-like"/>
</dbReference>
<dbReference type="InterPro" id="IPR043166">
    <property type="entry name" value="LarA-like_C"/>
</dbReference>
<sequence>MREFNLKYGTGELSFSIPKKQVVHEIIGNEYPPVADIPQAVRAALAAAIDSPPLGEIVKPGEKVVISVSDITRSWQQMPLVLPEIIEMLNKAGVPDENITIIIAVGGHRQNTEQEFIQLCGRETCHRIRVINHDAWDTDNMVYLGKTSRGTEVAINKLAHEADRLILTGGIVYHYMAGYGGGRKSVVPGISSIRTIRQNHLWGLGPAEGAGSNPNAASRKTKGNELHEDMMEIAGFVQPDFIINMVPTPDGQFGGIFAGNWVSAWTEGCKLVDKLYGVEIDELADIVIATAGGFPKDINLYQTGKTMDNAYYAVKKGGAVIILSECSDIYEPQEFSRWFQFDDKLAMEKALRKSFGIPGWVALKEVECSDYATYILVTRAENAGFLAKTSMIPATTMEAALQIAREKCGAGQPTYTVMPQGANTLPILRQG</sequence>
<dbReference type="PANTHER" id="PTHR33171">
    <property type="entry name" value="LAR_N DOMAIN-CONTAINING PROTEIN"/>
    <property type="match status" value="1"/>
</dbReference>
<dbReference type="EMBL" id="CP036259">
    <property type="protein sequence ID" value="QDR79035.1"/>
    <property type="molecule type" value="Genomic_DNA"/>
</dbReference>
<dbReference type="AlphaFoldDB" id="A0A517DNT7"/>
<proteinExistence type="predicted"/>
<evidence type="ECO:0000259" key="2">
    <source>
        <dbReference type="Pfam" id="PF21113"/>
    </source>
</evidence>
<evidence type="ECO:0000313" key="3">
    <source>
        <dbReference type="EMBL" id="QDR79035.1"/>
    </source>
</evidence>
<dbReference type="PANTHER" id="PTHR33171:SF17">
    <property type="entry name" value="LARA-LIKE N-TERMINAL DOMAIN-CONTAINING PROTEIN"/>
    <property type="match status" value="1"/>
</dbReference>
<evidence type="ECO:0000313" key="4">
    <source>
        <dbReference type="Proteomes" id="UP000320776"/>
    </source>
</evidence>
<dbReference type="NCBIfam" id="NF033504">
    <property type="entry name" value="Ni_dep_LarA"/>
    <property type="match status" value="1"/>
</dbReference>
<feature type="domain" description="Lactate racemase C-terminal" evidence="2">
    <location>
        <begin position="283"/>
        <end position="422"/>
    </location>
</feature>
<dbReference type="Proteomes" id="UP000320776">
    <property type="component" value="Chromosome"/>
</dbReference>
<evidence type="ECO:0000259" key="1">
    <source>
        <dbReference type="Pfam" id="PF09861"/>
    </source>
</evidence>
<accession>A0A517DNT7</accession>
<feature type="domain" description="LarA-like N-terminal" evidence="1">
    <location>
        <begin position="8"/>
        <end position="202"/>
    </location>
</feature>
<dbReference type="RefSeq" id="WP_170233096.1">
    <property type="nucleotide sequence ID" value="NZ_CP036259.1"/>
</dbReference>
<dbReference type="Pfam" id="PF21113">
    <property type="entry name" value="LarA_C"/>
    <property type="match status" value="1"/>
</dbReference>
<dbReference type="KEGG" id="sted:SPTER_02940"/>
<keyword evidence="4" id="KW-1185">Reference proteome</keyword>
<dbReference type="InterPro" id="IPR048520">
    <property type="entry name" value="LarA_C"/>
</dbReference>
<dbReference type="Gene3D" id="3.40.50.11440">
    <property type="match status" value="1"/>
</dbReference>
<keyword evidence="3" id="KW-0413">Isomerase</keyword>
<name>A0A517DNT7_9FIRM</name>
<gene>
    <name evidence="3" type="primary">larA_2</name>
    <name evidence="3" type="ORF">SPTER_02940</name>
</gene>
<dbReference type="Pfam" id="PF09861">
    <property type="entry name" value="Lar_N"/>
    <property type="match status" value="1"/>
</dbReference>
<dbReference type="Gene3D" id="3.90.226.30">
    <property type="match status" value="1"/>
</dbReference>
<dbReference type="GO" id="GO:0050043">
    <property type="term" value="F:lactate racemase activity"/>
    <property type="evidence" value="ECO:0007669"/>
    <property type="project" value="UniProtKB-EC"/>
</dbReference>
<reference evidence="3 4" key="1">
    <citation type="submission" date="2019-02" db="EMBL/GenBank/DDBJ databases">
        <title>Closed genome of Sporomusa termitida DSM 4440.</title>
        <authorList>
            <person name="Poehlein A."/>
            <person name="Daniel R."/>
        </authorList>
    </citation>
    <scope>NUCLEOTIDE SEQUENCE [LARGE SCALE GENOMIC DNA]</scope>
    <source>
        <strain evidence="3 4">DSM 4440</strain>
    </source>
</reference>
<dbReference type="InterPro" id="IPR047926">
    <property type="entry name" value="Ni_dep_LarA"/>
</dbReference>
<dbReference type="EC" id="5.1.2.1" evidence="3"/>